<evidence type="ECO:0000259" key="3">
    <source>
        <dbReference type="Pfam" id="PF07742"/>
    </source>
</evidence>
<dbReference type="AlphaFoldDB" id="A0A9P5XXB0"/>
<accession>A0A9P5XXB0</accession>
<evidence type="ECO:0000313" key="4">
    <source>
        <dbReference type="EMBL" id="KAF9459452.1"/>
    </source>
</evidence>
<reference evidence="4" key="1">
    <citation type="submission" date="2020-11" db="EMBL/GenBank/DDBJ databases">
        <authorList>
            <consortium name="DOE Joint Genome Institute"/>
            <person name="Ahrendt S."/>
            <person name="Riley R."/>
            <person name="Andreopoulos W."/>
            <person name="Labutti K."/>
            <person name="Pangilinan J."/>
            <person name="Ruiz-Duenas F.J."/>
            <person name="Barrasa J.M."/>
            <person name="Sanchez-Garcia M."/>
            <person name="Camarero S."/>
            <person name="Miyauchi S."/>
            <person name="Serrano A."/>
            <person name="Linde D."/>
            <person name="Babiker R."/>
            <person name="Drula E."/>
            <person name="Ayuso-Fernandez I."/>
            <person name="Pacheco R."/>
            <person name="Padilla G."/>
            <person name="Ferreira P."/>
            <person name="Barriuso J."/>
            <person name="Kellner H."/>
            <person name="Castanera R."/>
            <person name="Alfaro M."/>
            <person name="Ramirez L."/>
            <person name="Pisabarro A.G."/>
            <person name="Kuo A."/>
            <person name="Tritt A."/>
            <person name="Lipzen A."/>
            <person name="He G."/>
            <person name="Yan M."/>
            <person name="Ng V."/>
            <person name="Cullen D."/>
            <person name="Martin F."/>
            <person name="Rosso M.-N."/>
            <person name="Henrissat B."/>
            <person name="Hibbett D."/>
            <person name="Martinez A.T."/>
            <person name="Grigoriev I.V."/>
        </authorList>
    </citation>
    <scope>NUCLEOTIDE SEQUENCE</scope>
    <source>
        <strain evidence="4">CBS 247.69</strain>
    </source>
</reference>
<dbReference type="Pfam" id="PF07742">
    <property type="entry name" value="BTG"/>
    <property type="match status" value="1"/>
</dbReference>
<organism evidence="4 5">
    <name type="scientific">Collybia nuda</name>
    <dbReference type="NCBI Taxonomy" id="64659"/>
    <lineage>
        <taxon>Eukaryota</taxon>
        <taxon>Fungi</taxon>
        <taxon>Dikarya</taxon>
        <taxon>Basidiomycota</taxon>
        <taxon>Agaricomycotina</taxon>
        <taxon>Agaricomycetes</taxon>
        <taxon>Agaricomycetidae</taxon>
        <taxon>Agaricales</taxon>
        <taxon>Tricholomatineae</taxon>
        <taxon>Clitocybaceae</taxon>
        <taxon>Collybia</taxon>
    </lineage>
</organism>
<dbReference type="InterPro" id="IPR033332">
    <property type="entry name" value="BTG"/>
</dbReference>
<feature type="compositionally biased region" description="Low complexity" evidence="2">
    <location>
        <begin position="208"/>
        <end position="251"/>
    </location>
</feature>
<dbReference type="GO" id="GO:0005634">
    <property type="term" value="C:nucleus"/>
    <property type="evidence" value="ECO:0007669"/>
    <property type="project" value="TreeGrafter"/>
</dbReference>
<keyword evidence="5" id="KW-1185">Reference proteome</keyword>
<dbReference type="GO" id="GO:0005737">
    <property type="term" value="C:cytoplasm"/>
    <property type="evidence" value="ECO:0007669"/>
    <property type="project" value="TreeGrafter"/>
</dbReference>
<dbReference type="Gene3D" id="3.90.640.90">
    <property type="entry name" value="Anti-proliferative protein, N-terminal domain"/>
    <property type="match status" value="1"/>
</dbReference>
<evidence type="ECO:0000256" key="1">
    <source>
        <dbReference type="ARBA" id="ARBA00007989"/>
    </source>
</evidence>
<dbReference type="SUPFAM" id="SSF160696">
    <property type="entry name" value="BTG domain-like"/>
    <property type="match status" value="1"/>
</dbReference>
<gene>
    <name evidence="4" type="ORF">BDZ94DRAFT_1268215</name>
</gene>
<feature type="domain" description="Anti-proliferative protein" evidence="3">
    <location>
        <begin position="15"/>
        <end position="121"/>
    </location>
</feature>
<evidence type="ECO:0000313" key="5">
    <source>
        <dbReference type="Proteomes" id="UP000807353"/>
    </source>
</evidence>
<dbReference type="PANTHER" id="PTHR22978">
    <property type="entry name" value="B-CELL TRANSLOCATION GENE"/>
    <property type="match status" value="1"/>
</dbReference>
<feature type="region of interest" description="Disordered" evidence="2">
    <location>
        <begin position="208"/>
        <end position="270"/>
    </location>
</feature>
<dbReference type="InterPro" id="IPR036054">
    <property type="entry name" value="BTG-like_sf"/>
</dbReference>
<dbReference type="Proteomes" id="UP000807353">
    <property type="component" value="Unassembled WGS sequence"/>
</dbReference>
<dbReference type="InterPro" id="IPR002087">
    <property type="entry name" value="Anti_prolifrtn"/>
</dbReference>
<comment type="similarity">
    <text evidence="1">Belongs to the BTG family.</text>
</comment>
<dbReference type="OrthoDB" id="19928at2759"/>
<comment type="caution">
    <text evidence="4">The sequence shown here is derived from an EMBL/GenBank/DDBJ whole genome shotgun (WGS) entry which is preliminary data.</text>
</comment>
<evidence type="ECO:0000256" key="2">
    <source>
        <dbReference type="SAM" id="MobiDB-lite"/>
    </source>
</evidence>
<sequence length="318" mass="34726">MAALTSTSANLSVTIAHAVSFLTRPLIPSHSAKSLLKLQLALDTELTALCAPSWVIEEPLRGSGHRRLTLSPDCLPPWTVYSACIKSGVQWFDWISSLGGREFELSIDPSCISIRHGKQDSTDRRFVVVWAVEAASSIVPTKPPSKVYRDSMITHGQRTHGQIHTKTVAQQLLENDLEDDDQLFAMIAHEISTPTWITPVRETFHTQSRSLSPLSATPSRSSSRSSNSSSGFSFNSAESSTSLTSASSTASPERKRVKQSRRERARQARVFVDMSKTDVTPYDGGKTTVLTGGVMLGGAPRKAIRPTATADSWRFARA</sequence>
<proteinExistence type="inferred from homology"/>
<name>A0A9P5XXB0_9AGAR</name>
<dbReference type="EMBL" id="MU150316">
    <property type="protein sequence ID" value="KAF9459452.1"/>
    <property type="molecule type" value="Genomic_DNA"/>
</dbReference>
<dbReference type="PANTHER" id="PTHR22978:SF22">
    <property type="entry name" value="BTG FAMILY PROTEIN"/>
    <property type="match status" value="1"/>
</dbReference>
<protein>
    <recommendedName>
        <fullName evidence="3">Anti-proliferative protein domain-containing protein</fullName>
    </recommendedName>
</protein>